<dbReference type="GO" id="GO:0030288">
    <property type="term" value="C:outer membrane-bounded periplasmic space"/>
    <property type="evidence" value="ECO:0007669"/>
    <property type="project" value="TreeGrafter"/>
</dbReference>
<accession>A0A192GXY9</accession>
<dbReference type="AlphaFoldDB" id="A0A192GXY9"/>
<dbReference type="GO" id="GO:0071555">
    <property type="term" value="P:cell wall organization"/>
    <property type="evidence" value="ECO:0007669"/>
    <property type="project" value="UniProtKB-KW"/>
</dbReference>
<dbReference type="Gene3D" id="2.30.30.40">
    <property type="entry name" value="SH3 Domains"/>
    <property type="match status" value="1"/>
</dbReference>
<dbReference type="SMART" id="SM00646">
    <property type="entry name" value="Ami_3"/>
    <property type="match status" value="1"/>
</dbReference>
<dbReference type="SMART" id="SM00287">
    <property type="entry name" value="SH3b"/>
    <property type="match status" value="1"/>
</dbReference>
<protein>
    <submittedName>
        <fullName evidence="3">N-acetylmuramoyl-L-alanine amidase</fullName>
    </submittedName>
</protein>
<dbReference type="PANTHER" id="PTHR30404:SF7">
    <property type="entry name" value="CELL WALL AMIDASE LYTH-RELATED"/>
    <property type="match status" value="1"/>
</dbReference>
<dbReference type="Pfam" id="PF01520">
    <property type="entry name" value="Amidase_3"/>
    <property type="match status" value="1"/>
</dbReference>
<evidence type="ECO:0000256" key="1">
    <source>
        <dbReference type="ARBA" id="ARBA00022801"/>
    </source>
</evidence>
<proteinExistence type="predicted"/>
<dbReference type="KEGG" id="lbt:AYR52_00885"/>
<dbReference type="STRING" id="375175.AYR53_00605"/>
<dbReference type="GO" id="GO:0008745">
    <property type="term" value="F:N-acetylmuramoyl-L-alanine amidase activity"/>
    <property type="evidence" value="ECO:0007669"/>
    <property type="project" value="InterPro"/>
</dbReference>
<reference evidence="3 4" key="1">
    <citation type="submission" date="2016-03" db="EMBL/GenBank/DDBJ databases">
        <title>Pediococcus and Lactobacillus from brewery environment - whole genome sequencing and assembly.</title>
        <authorList>
            <person name="Behr J."/>
            <person name="Geissler A.J."/>
            <person name="Vogel R.F."/>
        </authorList>
    </citation>
    <scope>NUCLEOTIDE SEQUENCE [LARGE SCALE GENOMIC DNA]</scope>
    <source>
        <strain evidence="3 4">TMW 1.1989</strain>
    </source>
</reference>
<dbReference type="OrthoDB" id="9806267at2"/>
<dbReference type="Pfam" id="PF08239">
    <property type="entry name" value="SH3_3"/>
    <property type="match status" value="1"/>
</dbReference>
<sequence>MRRAQRQKKHFNILQLLRLLILLAVCGLIWLGIDHFVHRQKITVTAPALVMRQAPNSSKAVVTVTKNKTVTYLQQKNGWDKVRYHGRTGWLPTWLIHSDYNATTATNRLAEQTIVIDPGHGGSDSGALATNDTEEKRYTLKMALALKQQLKSSYARVILTRDSDQTVALASRPALANKRGASLFISFHFDSTPVANTASGFTAYYYHAASKPFAKALSKSLGGLGLTNRGTAYGNFQVIRDSQMPAVLLEMGYINDYTDYQYISSAAYQQHVAQLVYEGLQRYTAN</sequence>
<dbReference type="Proteomes" id="UP000078582">
    <property type="component" value="Chromosome"/>
</dbReference>
<dbReference type="Gene3D" id="3.40.630.40">
    <property type="entry name" value="Zn-dependent exopeptidases"/>
    <property type="match status" value="1"/>
</dbReference>
<dbReference type="SUPFAM" id="SSF53187">
    <property type="entry name" value="Zn-dependent exopeptidases"/>
    <property type="match status" value="1"/>
</dbReference>
<dbReference type="PANTHER" id="PTHR30404">
    <property type="entry name" value="N-ACETYLMURAMOYL-L-ALANINE AMIDASE"/>
    <property type="match status" value="1"/>
</dbReference>
<evidence type="ECO:0000313" key="4">
    <source>
        <dbReference type="Proteomes" id="UP000078582"/>
    </source>
</evidence>
<dbReference type="InterPro" id="IPR050695">
    <property type="entry name" value="N-acetylmuramoyl_amidase_3"/>
</dbReference>
<keyword evidence="1" id="KW-0378">Hydrolase</keyword>
<keyword evidence="4" id="KW-1185">Reference proteome</keyword>
<organism evidence="3 4">
    <name type="scientific">Loigolactobacillus backii</name>
    <dbReference type="NCBI Taxonomy" id="375175"/>
    <lineage>
        <taxon>Bacteria</taxon>
        <taxon>Bacillati</taxon>
        <taxon>Bacillota</taxon>
        <taxon>Bacilli</taxon>
        <taxon>Lactobacillales</taxon>
        <taxon>Lactobacillaceae</taxon>
        <taxon>Loigolactobacillus</taxon>
    </lineage>
</organism>
<dbReference type="InterPro" id="IPR002508">
    <property type="entry name" value="MurNAc-LAA_cat"/>
</dbReference>
<evidence type="ECO:0000313" key="3">
    <source>
        <dbReference type="EMBL" id="ANK61384.1"/>
    </source>
</evidence>
<dbReference type="EMBL" id="CP014873">
    <property type="protein sequence ID" value="ANK61384.1"/>
    <property type="molecule type" value="Genomic_DNA"/>
</dbReference>
<keyword evidence="2" id="KW-0961">Cell wall biogenesis/degradation</keyword>
<evidence type="ECO:0000256" key="2">
    <source>
        <dbReference type="ARBA" id="ARBA00023316"/>
    </source>
</evidence>
<dbReference type="GO" id="GO:0009253">
    <property type="term" value="P:peptidoglycan catabolic process"/>
    <property type="evidence" value="ECO:0007669"/>
    <property type="project" value="InterPro"/>
</dbReference>
<dbReference type="RefSeq" id="WP_068222566.1">
    <property type="nucleotide sequence ID" value="NZ_CP014623.1"/>
</dbReference>
<name>A0A192GXY9_9LACO</name>
<dbReference type="GeneID" id="42980736"/>
<dbReference type="PROSITE" id="PS51781">
    <property type="entry name" value="SH3B"/>
    <property type="match status" value="1"/>
</dbReference>
<dbReference type="CDD" id="cd02696">
    <property type="entry name" value="MurNAc-LAA"/>
    <property type="match status" value="1"/>
</dbReference>
<gene>
    <name evidence="3" type="ORF">AYR53_00605</name>
</gene>
<dbReference type="InterPro" id="IPR003646">
    <property type="entry name" value="SH3-like_bac-type"/>
</dbReference>